<protein>
    <submittedName>
        <fullName evidence="1">Uncharacterized protein</fullName>
    </submittedName>
</protein>
<dbReference type="RefSeq" id="WP_006460501.1">
    <property type="nucleotide sequence ID" value="NZ_CP007030.1"/>
</dbReference>
<dbReference type="KEGG" id="tao:THIAE_06100"/>
<dbReference type="InParanoid" id="W0DZL7"/>
<name>W0DZL7_9GAMM</name>
<accession>W0DZL7</accession>
<proteinExistence type="predicted"/>
<sequence>MSRFEVSADLITLSLVAKSHYKASLDKVAKQIGLSADPFDRELNSERFFVEVYYCLLRQRWIENLLIEVNDANDRCVFECVIPSSEFELLSNPHRHIMYQIQESGHYA</sequence>
<organism evidence="1 2">
    <name type="scientific">Thiomicrospira aerophila AL3</name>
    <dbReference type="NCBI Taxonomy" id="717772"/>
    <lineage>
        <taxon>Bacteria</taxon>
        <taxon>Pseudomonadati</taxon>
        <taxon>Pseudomonadota</taxon>
        <taxon>Gammaproteobacteria</taxon>
        <taxon>Thiotrichales</taxon>
        <taxon>Piscirickettsiaceae</taxon>
        <taxon>Thiomicrospira</taxon>
    </lineage>
</organism>
<dbReference type="STRING" id="717772.THIAE_06100"/>
<dbReference type="AlphaFoldDB" id="W0DZL7"/>
<evidence type="ECO:0000313" key="2">
    <source>
        <dbReference type="Proteomes" id="UP000005380"/>
    </source>
</evidence>
<dbReference type="HOGENOM" id="CLU_2195719_0_0_6"/>
<dbReference type="EMBL" id="CP007030">
    <property type="protein sequence ID" value="AHF02291.1"/>
    <property type="molecule type" value="Genomic_DNA"/>
</dbReference>
<dbReference type="Proteomes" id="UP000005380">
    <property type="component" value="Chromosome"/>
</dbReference>
<keyword evidence="2" id="KW-1185">Reference proteome</keyword>
<reference evidence="1 2" key="1">
    <citation type="submission" date="2013-12" db="EMBL/GenBank/DDBJ databases">
        <authorList>
            <consortium name="DOE Joint Genome Institute"/>
            <person name="Kappler U."/>
            <person name="Huntemann M."/>
            <person name="Han J."/>
            <person name="Chen A."/>
            <person name="Kyrpides N."/>
            <person name="Mavromatis K."/>
            <person name="Markowitz V."/>
            <person name="Palaniappan K."/>
            <person name="Ivanova N."/>
            <person name="Schaumberg A."/>
            <person name="Pati A."/>
            <person name="Liolios K."/>
            <person name="Nordberg H.P."/>
            <person name="Cantor M.N."/>
            <person name="Hua S.X."/>
            <person name="Woyke T."/>
        </authorList>
    </citation>
    <scope>NUCLEOTIDE SEQUENCE [LARGE SCALE GENOMIC DNA]</scope>
    <source>
        <strain evidence="2">AL2</strain>
    </source>
</reference>
<evidence type="ECO:0000313" key="1">
    <source>
        <dbReference type="EMBL" id="AHF02291.1"/>
    </source>
</evidence>
<gene>
    <name evidence="1" type="ORF">THIAE_06100</name>
</gene>